<feature type="domain" description="EF-hand" evidence="3">
    <location>
        <begin position="13"/>
        <end position="48"/>
    </location>
</feature>
<gene>
    <name evidence="6" type="ORF">FNF27_04027</name>
    <name evidence="4" type="ORF">FNF29_03348</name>
    <name evidence="5" type="ORF">FNF31_03142</name>
</gene>
<evidence type="ECO:0000313" key="4">
    <source>
        <dbReference type="EMBL" id="KAA0153160.1"/>
    </source>
</evidence>
<evidence type="ECO:0000313" key="6">
    <source>
        <dbReference type="EMBL" id="KAA0174429.1"/>
    </source>
</evidence>
<dbReference type="PANTHER" id="PTHR23048">
    <property type="entry name" value="MYOSIN LIGHT CHAIN 1, 3"/>
    <property type="match status" value="1"/>
</dbReference>
<dbReference type="Pfam" id="PF13499">
    <property type="entry name" value="EF-hand_7"/>
    <property type="match status" value="1"/>
</dbReference>
<dbReference type="OrthoDB" id="26525at2759"/>
<dbReference type="SUPFAM" id="SSF47473">
    <property type="entry name" value="EF-hand"/>
    <property type="match status" value="1"/>
</dbReference>
<evidence type="ECO:0000313" key="8">
    <source>
        <dbReference type="Proteomes" id="UP000323011"/>
    </source>
</evidence>
<dbReference type="InterPro" id="IPR002048">
    <property type="entry name" value="EF_hand_dom"/>
</dbReference>
<sequence length="167" mass="18194">MESPSLAPPEEDAAAVEMGEVFAFFDEDRDGRLDVEQFIGAVRSLGHAPTESDVAMFSRTVEKRYDGFLSLQEFVNVMTGVVIPRLCKAKDAATEINHAFKVFLDDMRGGDEGFVSASDLELLAKTQGDALDATSFEWLLRVAKPQDGHVDYAALTASILKGCARSD</sequence>
<dbReference type="InterPro" id="IPR011992">
    <property type="entry name" value="EF-hand-dom_pair"/>
</dbReference>
<accession>A0A5A8DBK9</accession>
<dbReference type="Proteomes" id="UP000322899">
    <property type="component" value="Unassembled WGS sequence"/>
</dbReference>
<dbReference type="FunFam" id="1.10.238.10:FF:000001">
    <property type="entry name" value="Calmodulin 1"/>
    <property type="match status" value="1"/>
</dbReference>
<evidence type="ECO:0000256" key="1">
    <source>
        <dbReference type="ARBA" id="ARBA00020786"/>
    </source>
</evidence>
<dbReference type="GO" id="GO:0016460">
    <property type="term" value="C:myosin II complex"/>
    <property type="evidence" value="ECO:0007669"/>
    <property type="project" value="TreeGrafter"/>
</dbReference>
<dbReference type="GO" id="GO:0005509">
    <property type="term" value="F:calcium ion binding"/>
    <property type="evidence" value="ECO:0007669"/>
    <property type="project" value="InterPro"/>
</dbReference>
<dbReference type="AlphaFoldDB" id="A0A5A8DBK9"/>
<evidence type="ECO:0000313" key="5">
    <source>
        <dbReference type="EMBL" id="KAA0162615.1"/>
    </source>
</evidence>
<dbReference type="PROSITE" id="PS50222">
    <property type="entry name" value="EF_HAND_2"/>
    <property type="match status" value="1"/>
</dbReference>
<keyword evidence="8" id="KW-1185">Reference proteome</keyword>
<dbReference type="EMBL" id="VLTM01000026">
    <property type="protein sequence ID" value="KAA0162615.1"/>
    <property type="molecule type" value="Genomic_DNA"/>
</dbReference>
<dbReference type="EMBL" id="VLTO01000022">
    <property type="protein sequence ID" value="KAA0174429.1"/>
    <property type="molecule type" value="Genomic_DNA"/>
</dbReference>
<protein>
    <recommendedName>
        <fullName evidence="1">Calmodulin</fullName>
    </recommendedName>
</protein>
<evidence type="ECO:0000256" key="2">
    <source>
        <dbReference type="ARBA" id="ARBA00022737"/>
    </source>
</evidence>
<dbReference type="EMBL" id="VLTN01000017">
    <property type="protein sequence ID" value="KAA0153160.1"/>
    <property type="molecule type" value="Genomic_DNA"/>
</dbReference>
<evidence type="ECO:0000259" key="3">
    <source>
        <dbReference type="PROSITE" id="PS50222"/>
    </source>
</evidence>
<reference evidence="7 8" key="1">
    <citation type="submission" date="2019-07" db="EMBL/GenBank/DDBJ databases">
        <title>Genomes of Cafeteria roenbergensis.</title>
        <authorList>
            <person name="Fischer M.G."/>
            <person name="Hackl T."/>
            <person name="Roman M."/>
        </authorList>
    </citation>
    <scope>NUCLEOTIDE SEQUENCE [LARGE SCALE GENOMIC DNA]</scope>
    <source>
        <strain evidence="4 8">BVI</strain>
        <strain evidence="5 9">Cflag</strain>
        <strain evidence="6 7">E4-10P</strain>
    </source>
</reference>
<dbReference type="InterPro" id="IPR050230">
    <property type="entry name" value="CALM/Myosin/TropC-like"/>
</dbReference>
<organism evidence="5 9">
    <name type="scientific">Cafeteria roenbergensis</name>
    <name type="common">Marine flagellate</name>
    <dbReference type="NCBI Taxonomy" id="33653"/>
    <lineage>
        <taxon>Eukaryota</taxon>
        <taxon>Sar</taxon>
        <taxon>Stramenopiles</taxon>
        <taxon>Bigyra</taxon>
        <taxon>Opalozoa</taxon>
        <taxon>Bicosoecida</taxon>
        <taxon>Cafeteriaceae</taxon>
        <taxon>Cafeteria</taxon>
    </lineage>
</organism>
<evidence type="ECO:0000313" key="9">
    <source>
        <dbReference type="Proteomes" id="UP000325113"/>
    </source>
</evidence>
<proteinExistence type="predicted"/>
<dbReference type="CDD" id="cd00051">
    <property type="entry name" value="EFh"/>
    <property type="match status" value="1"/>
</dbReference>
<dbReference type="Gene3D" id="1.10.238.10">
    <property type="entry name" value="EF-hand"/>
    <property type="match status" value="1"/>
</dbReference>
<dbReference type="Proteomes" id="UP000325113">
    <property type="component" value="Unassembled WGS sequence"/>
</dbReference>
<dbReference type="Proteomes" id="UP000323011">
    <property type="component" value="Unassembled WGS sequence"/>
</dbReference>
<evidence type="ECO:0000313" key="7">
    <source>
        <dbReference type="Proteomes" id="UP000322899"/>
    </source>
</evidence>
<name>A0A5A8DBK9_CAFRO</name>
<dbReference type="PANTHER" id="PTHR23048:SF0">
    <property type="entry name" value="CALMODULIN LIKE 3"/>
    <property type="match status" value="1"/>
</dbReference>
<dbReference type="SMART" id="SM00054">
    <property type="entry name" value="EFh"/>
    <property type="match status" value="1"/>
</dbReference>
<keyword evidence="2" id="KW-0677">Repeat</keyword>
<comment type="caution">
    <text evidence="5">The sequence shown here is derived from an EMBL/GenBank/DDBJ whole genome shotgun (WGS) entry which is preliminary data.</text>
</comment>